<feature type="domain" description="F-box" evidence="1">
    <location>
        <begin position="1"/>
        <end position="43"/>
    </location>
</feature>
<organism evidence="2 3">
    <name type="scientific">Pristionchus entomophagus</name>
    <dbReference type="NCBI Taxonomy" id="358040"/>
    <lineage>
        <taxon>Eukaryota</taxon>
        <taxon>Metazoa</taxon>
        <taxon>Ecdysozoa</taxon>
        <taxon>Nematoda</taxon>
        <taxon>Chromadorea</taxon>
        <taxon>Rhabditida</taxon>
        <taxon>Rhabditina</taxon>
        <taxon>Diplogasteromorpha</taxon>
        <taxon>Diplogasteroidea</taxon>
        <taxon>Neodiplogasteridae</taxon>
        <taxon>Pristionchus</taxon>
    </lineage>
</organism>
<dbReference type="AlphaFoldDB" id="A0AAV5SCX7"/>
<dbReference type="Pfam" id="PF00646">
    <property type="entry name" value="F-box"/>
    <property type="match status" value="1"/>
</dbReference>
<accession>A0AAV5SCX7</accession>
<dbReference type="EMBL" id="BTSX01000001">
    <property type="protein sequence ID" value="GMS78000.1"/>
    <property type="molecule type" value="Genomic_DNA"/>
</dbReference>
<dbReference type="InterPro" id="IPR036047">
    <property type="entry name" value="F-box-like_dom_sf"/>
</dbReference>
<dbReference type="SUPFAM" id="SSF81383">
    <property type="entry name" value="F-box domain"/>
    <property type="match status" value="1"/>
</dbReference>
<dbReference type="Proteomes" id="UP001432027">
    <property type="component" value="Unassembled WGS sequence"/>
</dbReference>
<protein>
    <recommendedName>
        <fullName evidence="1">F-box domain-containing protein</fullName>
    </recommendedName>
</protein>
<comment type="caution">
    <text evidence="2">The sequence shown here is derived from an EMBL/GenBank/DDBJ whole genome shotgun (WGS) entry which is preliminary data.</text>
</comment>
<dbReference type="InterPro" id="IPR001810">
    <property type="entry name" value="F-box_dom"/>
</dbReference>
<evidence type="ECO:0000259" key="1">
    <source>
        <dbReference type="PROSITE" id="PS50181"/>
    </source>
</evidence>
<evidence type="ECO:0000313" key="3">
    <source>
        <dbReference type="Proteomes" id="UP001432027"/>
    </source>
</evidence>
<dbReference type="PROSITE" id="PS50181">
    <property type="entry name" value="FBOX"/>
    <property type="match status" value="1"/>
</dbReference>
<sequence length="79" mass="9227">ISMLPDDCLISVISHLDRKTLETMEHVSQKMHRIIHHRCFKKPKKTVHEFKITQTHNGHALYSIPLEVTTSPSIYDTFD</sequence>
<feature type="non-terminal residue" evidence="2">
    <location>
        <position position="79"/>
    </location>
</feature>
<dbReference type="CDD" id="cd09917">
    <property type="entry name" value="F-box_SF"/>
    <property type="match status" value="1"/>
</dbReference>
<feature type="non-terminal residue" evidence="2">
    <location>
        <position position="1"/>
    </location>
</feature>
<keyword evidence="3" id="KW-1185">Reference proteome</keyword>
<proteinExistence type="predicted"/>
<reference evidence="2" key="1">
    <citation type="submission" date="2023-10" db="EMBL/GenBank/DDBJ databases">
        <title>Genome assembly of Pristionchus species.</title>
        <authorList>
            <person name="Yoshida K."/>
            <person name="Sommer R.J."/>
        </authorList>
    </citation>
    <scope>NUCLEOTIDE SEQUENCE</scope>
    <source>
        <strain evidence="2">RS0144</strain>
    </source>
</reference>
<evidence type="ECO:0000313" key="2">
    <source>
        <dbReference type="EMBL" id="GMS78000.1"/>
    </source>
</evidence>
<name>A0AAV5SCX7_9BILA</name>
<gene>
    <name evidence="2" type="ORF">PENTCL1PPCAC_175</name>
</gene>